<dbReference type="OrthoDB" id="2149744at2"/>
<evidence type="ECO:0000313" key="1">
    <source>
        <dbReference type="EMBL" id="KRN75523.1"/>
    </source>
</evidence>
<proteinExistence type="predicted"/>
<dbReference type="RefSeq" id="WP_057753150.1">
    <property type="nucleotide sequence ID" value="NZ_JQBP01000001.1"/>
</dbReference>
<name>A0A0R2JDT4_9LACO</name>
<dbReference type="PATRIC" id="fig|1616.3.peg.3"/>
<keyword evidence="2" id="KW-1185">Reference proteome</keyword>
<sequence>MKTSVDTIQADSFIALINQLSADSLIVGEKTFHTDPGFQVRDPQSNEEIQLPYWDVLKQADGSYWSPLDGDRKMLYNVTTFEVRPNDQTAWQAVPVWYEADAVEQ</sequence>
<dbReference type="AlphaFoldDB" id="A0A0R2JDT4"/>
<organism evidence="1 2">
    <name type="scientific">Weissella kandleri</name>
    <dbReference type="NCBI Taxonomy" id="1616"/>
    <lineage>
        <taxon>Bacteria</taxon>
        <taxon>Bacillati</taxon>
        <taxon>Bacillota</taxon>
        <taxon>Bacilli</taxon>
        <taxon>Lactobacillales</taxon>
        <taxon>Lactobacillaceae</taxon>
        <taxon>Weissella</taxon>
    </lineage>
</organism>
<dbReference type="Proteomes" id="UP000051655">
    <property type="component" value="Unassembled WGS sequence"/>
</dbReference>
<accession>A0A0R2JDT4</accession>
<comment type="caution">
    <text evidence="1">The sequence shown here is derived from an EMBL/GenBank/DDBJ whole genome shotgun (WGS) entry which is preliminary data.</text>
</comment>
<gene>
    <name evidence="1" type="ORF">IV73_GL000003</name>
</gene>
<evidence type="ECO:0000313" key="2">
    <source>
        <dbReference type="Proteomes" id="UP000051655"/>
    </source>
</evidence>
<dbReference type="EMBL" id="JQBP01000001">
    <property type="protein sequence ID" value="KRN75523.1"/>
    <property type="molecule type" value="Genomic_DNA"/>
</dbReference>
<protein>
    <submittedName>
        <fullName evidence="1">Uncharacterized protein</fullName>
    </submittedName>
</protein>
<reference evidence="1 2" key="1">
    <citation type="journal article" date="2015" name="Genome Announc.">
        <title>Expanding the biotechnology potential of lactobacilli through comparative genomics of 213 strains and associated genera.</title>
        <authorList>
            <person name="Sun Z."/>
            <person name="Harris H.M."/>
            <person name="McCann A."/>
            <person name="Guo C."/>
            <person name="Argimon S."/>
            <person name="Zhang W."/>
            <person name="Yang X."/>
            <person name="Jeffery I.B."/>
            <person name="Cooney J.C."/>
            <person name="Kagawa T.F."/>
            <person name="Liu W."/>
            <person name="Song Y."/>
            <person name="Salvetti E."/>
            <person name="Wrobel A."/>
            <person name="Rasinkangas P."/>
            <person name="Parkhill J."/>
            <person name="Rea M.C."/>
            <person name="O'Sullivan O."/>
            <person name="Ritari J."/>
            <person name="Douillard F.P."/>
            <person name="Paul Ross R."/>
            <person name="Yang R."/>
            <person name="Briner A.E."/>
            <person name="Felis G.E."/>
            <person name="de Vos W.M."/>
            <person name="Barrangou R."/>
            <person name="Klaenhammer T.R."/>
            <person name="Caufield P.W."/>
            <person name="Cui Y."/>
            <person name="Zhang H."/>
            <person name="O'Toole P.W."/>
        </authorList>
    </citation>
    <scope>NUCLEOTIDE SEQUENCE [LARGE SCALE GENOMIC DNA]</scope>
    <source>
        <strain evidence="1 2">DSM 20593</strain>
    </source>
</reference>